<accession>A0A554MWB0</accession>
<dbReference type="InParanoid" id="A0A554MWB0"/>
<organism evidence="2 3">
    <name type="scientific">Haloglomus irregulare</name>
    <dbReference type="NCBI Taxonomy" id="2234134"/>
    <lineage>
        <taxon>Archaea</taxon>
        <taxon>Methanobacteriati</taxon>
        <taxon>Methanobacteriota</taxon>
        <taxon>Stenosarchaea group</taxon>
        <taxon>Halobacteria</taxon>
        <taxon>Halobacteriales</taxon>
        <taxon>Natronomonadaceae</taxon>
        <taxon>Haloglomus</taxon>
    </lineage>
</organism>
<dbReference type="PANTHER" id="PTHR43316">
    <property type="entry name" value="HYDROLASE, HALOACID DELAHOGENASE-RELATED"/>
    <property type="match status" value="1"/>
</dbReference>
<reference evidence="2 3" key="1">
    <citation type="submission" date="2018-06" db="EMBL/GenBank/DDBJ databases">
        <title>Natronomonas sp. F16-60 a new haloarchaeon isolated from a solar saltern of Isla Cristina, Huelva, Spain.</title>
        <authorList>
            <person name="Duran-Viseras A."/>
            <person name="Sanchez-Porro C."/>
            <person name="Ventosa A."/>
        </authorList>
    </citation>
    <scope>NUCLEOTIDE SEQUENCE [LARGE SCALE GENOMIC DNA]</scope>
    <source>
        <strain evidence="2 3">F16-60</strain>
    </source>
</reference>
<dbReference type="RefSeq" id="WP_144263151.1">
    <property type="nucleotide sequence ID" value="NZ_QMDX01000013.1"/>
</dbReference>
<dbReference type="Gene3D" id="3.40.50.1000">
    <property type="entry name" value="HAD superfamily/HAD-like"/>
    <property type="match status" value="1"/>
</dbReference>
<proteinExistence type="predicted"/>
<comment type="caution">
    <text evidence="2">The sequence shown here is derived from an EMBL/GenBank/DDBJ whole genome shotgun (WGS) entry which is preliminary data.</text>
</comment>
<gene>
    <name evidence="2" type="ORF">DP107_16030</name>
</gene>
<dbReference type="InterPro" id="IPR023214">
    <property type="entry name" value="HAD_sf"/>
</dbReference>
<dbReference type="GO" id="GO:0016787">
    <property type="term" value="F:hydrolase activity"/>
    <property type="evidence" value="ECO:0007669"/>
    <property type="project" value="UniProtKB-KW"/>
</dbReference>
<dbReference type="AlphaFoldDB" id="A0A554MWB0"/>
<dbReference type="InterPro" id="IPR036412">
    <property type="entry name" value="HAD-like_sf"/>
</dbReference>
<protein>
    <submittedName>
        <fullName evidence="2">HAD family hydrolase</fullName>
    </submittedName>
</protein>
<dbReference type="Pfam" id="PF00702">
    <property type="entry name" value="Hydrolase"/>
    <property type="match status" value="1"/>
</dbReference>
<sequence>MAVSFDLFGTLVRADRPADPGRAVAAALRERGVAVPADWGEAFREPHIDAPAGAEVPLPAHVAAALASRGVEAPENAARRAVVAAFDPDVERREGAETAIAAARERGPVGVCSNTSAPELARRTLIRADLADAFDAVVTSVGCGWRKPDERAFAALARRLDVAVADLVHVGDDPETDGGIEAVGGRFVDVTETPLPAVPAWLDAHGDGADDPDGVGP</sequence>
<keyword evidence="1 2" id="KW-0378">Hydrolase</keyword>
<evidence type="ECO:0000256" key="1">
    <source>
        <dbReference type="ARBA" id="ARBA00022801"/>
    </source>
</evidence>
<evidence type="ECO:0000313" key="2">
    <source>
        <dbReference type="EMBL" id="TSD09415.1"/>
    </source>
</evidence>
<dbReference type="InterPro" id="IPR051540">
    <property type="entry name" value="S-2-haloacid_dehalogenase"/>
</dbReference>
<dbReference type="SUPFAM" id="SSF56784">
    <property type="entry name" value="HAD-like"/>
    <property type="match status" value="1"/>
</dbReference>
<evidence type="ECO:0000313" key="3">
    <source>
        <dbReference type="Proteomes" id="UP000319894"/>
    </source>
</evidence>
<name>A0A554MWB0_9EURY</name>
<dbReference type="OrthoDB" id="238326at2157"/>
<dbReference type="EMBL" id="QMDX01000013">
    <property type="protein sequence ID" value="TSD09415.1"/>
    <property type="molecule type" value="Genomic_DNA"/>
</dbReference>
<keyword evidence="3" id="KW-1185">Reference proteome</keyword>
<dbReference type="Proteomes" id="UP000319894">
    <property type="component" value="Unassembled WGS sequence"/>
</dbReference>
<dbReference type="PANTHER" id="PTHR43316:SF3">
    <property type="entry name" value="HALOACID DEHALOGENASE, TYPE II (AFU_ORTHOLOGUE AFUA_2G07750)-RELATED"/>
    <property type="match status" value="1"/>
</dbReference>